<sequence length="76" mass="9450">MYFNSDIHSSFYKTLLKIVANYLLLYVNHVDLFTRPLWNKYLEHSQFYRRTGYSFESYFFNNIMPDQSRYSNITYY</sequence>
<evidence type="ECO:0000313" key="1">
    <source>
        <dbReference type="EMBL" id="WAR09379.1"/>
    </source>
</evidence>
<accession>A0ABY7ELX1</accession>
<reference evidence="1" key="1">
    <citation type="submission" date="2022-11" db="EMBL/GenBank/DDBJ databases">
        <title>Centuries of genome instability and evolution in soft-shell clam transmissible cancer (bioRxiv).</title>
        <authorList>
            <person name="Hart S.F.M."/>
            <person name="Yonemitsu M.A."/>
            <person name="Giersch R.M."/>
            <person name="Beal B.F."/>
            <person name="Arriagada G."/>
            <person name="Davis B.W."/>
            <person name="Ostrander E.A."/>
            <person name="Goff S.P."/>
            <person name="Metzger M.J."/>
        </authorList>
    </citation>
    <scope>NUCLEOTIDE SEQUENCE</scope>
    <source>
        <strain evidence="1">MELC-2E11</strain>
        <tissue evidence="1">Siphon/mantle</tissue>
    </source>
</reference>
<evidence type="ECO:0008006" key="3">
    <source>
        <dbReference type="Google" id="ProtNLM"/>
    </source>
</evidence>
<name>A0ABY7ELX1_MYAAR</name>
<dbReference type="EMBL" id="CP111017">
    <property type="protein sequence ID" value="WAR09379.1"/>
    <property type="molecule type" value="Genomic_DNA"/>
</dbReference>
<dbReference type="Proteomes" id="UP001164746">
    <property type="component" value="Chromosome 6"/>
</dbReference>
<gene>
    <name evidence="1" type="ORF">MAR_019337</name>
</gene>
<keyword evidence="2" id="KW-1185">Reference proteome</keyword>
<protein>
    <recommendedName>
        <fullName evidence="3">Maturase K</fullName>
    </recommendedName>
</protein>
<organism evidence="1 2">
    <name type="scientific">Mya arenaria</name>
    <name type="common">Soft-shell clam</name>
    <dbReference type="NCBI Taxonomy" id="6604"/>
    <lineage>
        <taxon>Eukaryota</taxon>
        <taxon>Metazoa</taxon>
        <taxon>Spiralia</taxon>
        <taxon>Lophotrochozoa</taxon>
        <taxon>Mollusca</taxon>
        <taxon>Bivalvia</taxon>
        <taxon>Autobranchia</taxon>
        <taxon>Heteroconchia</taxon>
        <taxon>Euheterodonta</taxon>
        <taxon>Imparidentia</taxon>
        <taxon>Neoheterodontei</taxon>
        <taxon>Myida</taxon>
        <taxon>Myoidea</taxon>
        <taxon>Myidae</taxon>
        <taxon>Mya</taxon>
    </lineage>
</organism>
<evidence type="ECO:0000313" key="2">
    <source>
        <dbReference type="Proteomes" id="UP001164746"/>
    </source>
</evidence>
<proteinExistence type="predicted"/>